<evidence type="ECO:0000313" key="3">
    <source>
        <dbReference type="Proteomes" id="UP000799438"/>
    </source>
</evidence>
<dbReference type="PANTHER" id="PTHR24148">
    <property type="entry name" value="ANKYRIN REPEAT DOMAIN-CONTAINING PROTEIN 39 HOMOLOG-RELATED"/>
    <property type="match status" value="1"/>
</dbReference>
<dbReference type="EMBL" id="ML995483">
    <property type="protein sequence ID" value="KAF2143104.1"/>
    <property type="molecule type" value="Genomic_DNA"/>
</dbReference>
<feature type="non-terminal residue" evidence="2">
    <location>
        <position position="1"/>
    </location>
</feature>
<feature type="domain" description="Heterokaryon incompatibility" evidence="1">
    <location>
        <begin position="1"/>
        <end position="97"/>
    </location>
</feature>
<dbReference type="Proteomes" id="UP000799438">
    <property type="component" value="Unassembled WGS sequence"/>
</dbReference>
<dbReference type="GeneID" id="54294313"/>
<dbReference type="OrthoDB" id="3553147at2759"/>
<evidence type="ECO:0000313" key="2">
    <source>
        <dbReference type="EMBL" id="KAF2143104.1"/>
    </source>
</evidence>
<keyword evidence="3" id="KW-1185">Reference proteome</keyword>
<reference evidence="2" key="1">
    <citation type="journal article" date="2020" name="Stud. Mycol.">
        <title>101 Dothideomycetes genomes: a test case for predicting lifestyles and emergence of pathogens.</title>
        <authorList>
            <person name="Haridas S."/>
            <person name="Albert R."/>
            <person name="Binder M."/>
            <person name="Bloem J."/>
            <person name="Labutti K."/>
            <person name="Salamov A."/>
            <person name="Andreopoulos B."/>
            <person name="Baker S."/>
            <person name="Barry K."/>
            <person name="Bills G."/>
            <person name="Bluhm B."/>
            <person name="Cannon C."/>
            <person name="Castanera R."/>
            <person name="Culley D."/>
            <person name="Daum C."/>
            <person name="Ezra D."/>
            <person name="Gonzalez J."/>
            <person name="Henrissat B."/>
            <person name="Kuo A."/>
            <person name="Liang C."/>
            <person name="Lipzen A."/>
            <person name="Lutzoni F."/>
            <person name="Magnuson J."/>
            <person name="Mondo S."/>
            <person name="Nolan M."/>
            <person name="Ohm R."/>
            <person name="Pangilinan J."/>
            <person name="Park H.-J."/>
            <person name="Ramirez L."/>
            <person name="Alfaro M."/>
            <person name="Sun H."/>
            <person name="Tritt A."/>
            <person name="Yoshinaga Y."/>
            <person name="Zwiers L.-H."/>
            <person name="Turgeon B."/>
            <person name="Goodwin S."/>
            <person name="Spatafora J."/>
            <person name="Crous P."/>
            <person name="Grigoriev I."/>
        </authorList>
    </citation>
    <scope>NUCLEOTIDE SEQUENCE</scope>
    <source>
        <strain evidence="2">CBS 121167</strain>
    </source>
</reference>
<dbReference type="RefSeq" id="XP_033398816.1">
    <property type="nucleotide sequence ID" value="XM_033536817.1"/>
</dbReference>
<accession>A0A6A6BIL5</accession>
<proteinExistence type="predicted"/>
<dbReference type="Pfam" id="PF06985">
    <property type="entry name" value="HET"/>
    <property type="match status" value="1"/>
</dbReference>
<dbReference type="InterPro" id="IPR052895">
    <property type="entry name" value="HetReg/Transcr_Mod"/>
</dbReference>
<name>A0A6A6BIL5_9PEZI</name>
<protein>
    <recommendedName>
        <fullName evidence="1">Heterokaryon incompatibility domain-containing protein</fullName>
    </recommendedName>
</protein>
<sequence>YTALSYTWGDMNDAKPLRLAHTPLRITANLDSTLRGLRNTLSGSMCDDILVDKLLWVDALCINQGDNAERGHQVAMMQDIYSAAGQVSVWLSDNEAYQKVSL</sequence>
<dbReference type="InterPro" id="IPR010730">
    <property type="entry name" value="HET"/>
</dbReference>
<evidence type="ECO:0000259" key="1">
    <source>
        <dbReference type="Pfam" id="PF06985"/>
    </source>
</evidence>
<gene>
    <name evidence="2" type="ORF">K452DRAFT_226331</name>
</gene>
<dbReference type="PANTHER" id="PTHR24148:SF73">
    <property type="entry name" value="HET DOMAIN PROTEIN (AFU_ORTHOLOGUE AFUA_8G01020)"/>
    <property type="match status" value="1"/>
</dbReference>
<organism evidence="2 3">
    <name type="scientific">Aplosporella prunicola CBS 121167</name>
    <dbReference type="NCBI Taxonomy" id="1176127"/>
    <lineage>
        <taxon>Eukaryota</taxon>
        <taxon>Fungi</taxon>
        <taxon>Dikarya</taxon>
        <taxon>Ascomycota</taxon>
        <taxon>Pezizomycotina</taxon>
        <taxon>Dothideomycetes</taxon>
        <taxon>Dothideomycetes incertae sedis</taxon>
        <taxon>Botryosphaeriales</taxon>
        <taxon>Aplosporellaceae</taxon>
        <taxon>Aplosporella</taxon>
    </lineage>
</organism>
<dbReference type="AlphaFoldDB" id="A0A6A6BIL5"/>